<keyword evidence="3" id="KW-1185">Reference proteome</keyword>
<dbReference type="Proteomes" id="UP000242224">
    <property type="component" value="Unassembled WGS sequence"/>
</dbReference>
<comment type="caution">
    <text evidence="2">The sequence shown here is derived from an EMBL/GenBank/DDBJ whole genome shotgun (WGS) entry which is preliminary data.</text>
</comment>
<accession>A0ABX3MPV9</accession>
<dbReference type="EMBL" id="MPZS01000001">
    <property type="protein sequence ID" value="OOY13589.1"/>
    <property type="molecule type" value="Genomic_DNA"/>
</dbReference>
<feature type="chain" id="PRO_5046522448" description="Outer membrane protein beta-barrel domain-containing protein" evidence="1">
    <location>
        <begin position="27"/>
        <end position="171"/>
    </location>
</feature>
<organism evidence="2 3">
    <name type="scientific">Thioclava marina</name>
    <dbReference type="NCBI Taxonomy" id="1915077"/>
    <lineage>
        <taxon>Bacteria</taxon>
        <taxon>Pseudomonadati</taxon>
        <taxon>Pseudomonadota</taxon>
        <taxon>Alphaproteobacteria</taxon>
        <taxon>Rhodobacterales</taxon>
        <taxon>Paracoccaceae</taxon>
        <taxon>Thioclava</taxon>
    </lineage>
</organism>
<evidence type="ECO:0008006" key="4">
    <source>
        <dbReference type="Google" id="ProtNLM"/>
    </source>
</evidence>
<name>A0ABX3MPV9_9RHOB</name>
<evidence type="ECO:0000313" key="3">
    <source>
        <dbReference type="Proteomes" id="UP000242224"/>
    </source>
</evidence>
<reference evidence="2 3" key="1">
    <citation type="submission" date="2016-11" db="EMBL/GenBank/DDBJ databases">
        <title>A multilocus sequence analysis scheme for characterization of bacteria in the genus Thioclava.</title>
        <authorList>
            <person name="Liu Y."/>
            <person name="Shao Z."/>
        </authorList>
    </citation>
    <scope>NUCLEOTIDE SEQUENCE [LARGE SCALE GENOMIC DNA]</scope>
    <source>
        <strain evidence="2 3">11.10-0-13</strain>
    </source>
</reference>
<feature type="signal peptide" evidence="1">
    <location>
        <begin position="1"/>
        <end position="26"/>
    </location>
</feature>
<protein>
    <recommendedName>
        <fullName evidence="4">Outer membrane protein beta-barrel domain-containing protein</fullName>
    </recommendedName>
</protein>
<evidence type="ECO:0000256" key="1">
    <source>
        <dbReference type="SAM" id="SignalP"/>
    </source>
</evidence>
<gene>
    <name evidence="2" type="ORF">BMG00_07420</name>
</gene>
<proteinExistence type="predicted"/>
<sequence length="171" mass="18231">MTEIWMKRLASAAIIALTTLASAAHAGEIMPPIFGPSKNSESETRLFAGLNWTFGKQGGGLSTRVGAIYTDIDSDDDVQGARVFLDLDLFKQGGTPSVFVTGFKGTTYGMGELGLGYDFGNGEMIGQFGGLMNHFEIGGNYGFSGSGMNGYVGVTSFKFDKVQPNAPYEMY</sequence>
<keyword evidence="1" id="KW-0732">Signal</keyword>
<evidence type="ECO:0000313" key="2">
    <source>
        <dbReference type="EMBL" id="OOY13589.1"/>
    </source>
</evidence>